<dbReference type="Gene3D" id="2.60.40.10">
    <property type="entry name" value="Immunoglobulins"/>
    <property type="match status" value="1"/>
</dbReference>
<proteinExistence type="predicted"/>
<dbReference type="Proteomes" id="UP000077363">
    <property type="component" value="Chromosome"/>
</dbReference>
<dbReference type="NCBIfam" id="TIGR01451">
    <property type="entry name" value="B_ant_repeat"/>
    <property type="match status" value="2"/>
</dbReference>
<dbReference type="Pfam" id="PF01345">
    <property type="entry name" value="DUF11"/>
    <property type="match status" value="1"/>
</dbReference>
<dbReference type="PATRIC" id="fig|1182568.3.peg.453"/>
<dbReference type="KEGG" id="dpu:SU48_02155"/>
<protein>
    <submittedName>
        <fullName evidence="3">Uncharacterized protein</fullName>
    </submittedName>
</protein>
<dbReference type="InterPro" id="IPR013783">
    <property type="entry name" value="Ig-like_fold"/>
</dbReference>
<dbReference type="InterPro" id="IPR045474">
    <property type="entry name" value="GEVED"/>
</dbReference>
<evidence type="ECO:0000259" key="1">
    <source>
        <dbReference type="Pfam" id="PF01345"/>
    </source>
</evidence>
<sequence>MLNVADYGDAPTAYGNVAHLPVLGWNGGTLGAGTNTIFPNTNTAPTFGLATQIPPTTALLGSVVDVERTSQANATATADDANSIDDEDGVTMPASVMIGNVVTLPVAIGAAGLLSAWFDWNRDGDFADAGEQITSDNSVSVGTTNLSVTVPTNAVAGTTFARFRICTAAASCNSPTGVSPSGEVEDYSLVVMPTTADLNINKTGPSTVVQGSLATYTITVWNKGPGNSTGATISDPVPSNLTNVNWTCAASDTAACGIAGGSGNTINFVSGILPVNASATAPISGSYLTLTVTGTATTSGTLINTASVTAAPGTTDPVPGNNSSSQSTTVTAAMPVQPAINLKKYVRNVTTGTAFSETSTTARPKDIIEYCITYINAGGNAANFKLTDNVPAGMIVQLDAYAAGQGILWNSTSNTVSGNTTPAGTNLTNAPSDDAGTLTGADTLPPIDFTVHGTNNTGLLTLDLSATGLANLGKGTVCFRTQIP</sequence>
<name>A0A172T6V1_9DEIO</name>
<accession>A0A172T6V1</accession>
<evidence type="ECO:0000313" key="3">
    <source>
        <dbReference type="EMBL" id="ANE42758.1"/>
    </source>
</evidence>
<organism evidence="3 4">
    <name type="scientific">Deinococcus puniceus</name>
    <dbReference type="NCBI Taxonomy" id="1182568"/>
    <lineage>
        <taxon>Bacteria</taxon>
        <taxon>Thermotogati</taxon>
        <taxon>Deinococcota</taxon>
        <taxon>Deinococci</taxon>
        <taxon>Deinococcales</taxon>
        <taxon>Deinococcaceae</taxon>
        <taxon>Deinococcus</taxon>
    </lineage>
</organism>
<evidence type="ECO:0000313" key="4">
    <source>
        <dbReference type="Proteomes" id="UP000077363"/>
    </source>
</evidence>
<gene>
    <name evidence="3" type="ORF">SU48_02155</name>
</gene>
<dbReference type="InterPro" id="IPR047589">
    <property type="entry name" value="DUF11_rpt"/>
</dbReference>
<dbReference type="EMBL" id="CP011387">
    <property type="protein sequence ID" value="ANE42758.1"/>
    <property type="molecule type" value="Genomic_DNA"/>
</dbReference>
<dbReference type="Pfam" id="PF20009">
    <property type="entry name" value="GEVED"/>
    <property type="match status" value="1"/>
</dbReference>
<evidence type="ECO:0000259" key="2">
    <source>
        <dbReference type="Pfam" id="PF20009"/>
    </source>
</evidence>
<reference evidence="3 4" key="1">
    <citation type="submission" date="2015-01" db="EMBL/GenBank/DDBJ databases">
        <title>Deinococcus puniceus/DY1/ whole genome sequencing.</title>
        <authorList>
            <person name="Kim M.K."/>
            <person name="Srinivasan S."/>
            <person name="Lee J.-J."/>
        </authorList>
    </citation>
    <scope>NUCLEOTIDE SEQUENCE [LARGE SCALE GENOMIC DNA]</scope>
    <source>
        <strain evidence="3 4">DY1</strain>
    </source>
</reference>
<feature type="domain" description="GEVED" evidence="2">
    <location>
        <begin position="114"/>
        <end position="189"/>
    </location>
</feature>
<dbReference type="InterPro" id="IPR001434">
    <property type="entry name" value="OmcB-like_DUF11"/>
</dbReference>
<keyword evidence="4" id="KW-1185">Reference proteome</keyword>
<dbReference type="STRING" id="1182568.SU48_02155"/>
<dbReference type="AlphaFoldDB" id="A0A172T6V1"/>
<feature type="domain" description="DUF11" evidence="1">
    <location>
        <begin position="197"/>
        <end position="327"/>
    </location>
</feature>